<evidence type="ECO:0000259" key="1">
    <source>
        <dbReference type="Pfam" id="PF24548"/>
    </source>
</evidence>
<dbReference type="PANTHER" id="PTHR21847:SF1">
    <property type="entry name" value="EF-HAND CALCIUM-BINDING DOMAIN-CONTAINING PROTEIN 10"/>
    <property type="match status" value="1"/>
</dbReference>
<dbReference type="EMBL" id="JADGIZ020000001">
    <property type="protein sequence ID" value="KAL2920021.1"/>
    <property type="molecule type" value="Genomic_DNA"/>
</dbReference>
<dbReference type="SUPFAM" id="SSF47391">
    <property type="entry name" value="Dimerization-anchoring domain of cAMP-dependent PK regulatory subunit"/>
    <property type="match status" value="1"/>
</dbReference>
<feature type="domain" description="EFCAB10 C-terminal EF-hand" evidence="1">
    <location>
        <begin position="110"/>
        <end position="172"/>
    </location>
</feature>
<keyword evidence="3" id="KW-1185">Reference proteome</keyword>
<reference evidence="2 3" key="1">
    <citation type="submission" date="2023-09" db="EMBL/GenBank/DDBJ databases">
        <title>Pangenome analysis of Batrachochytrium dendrobatidis and related Chytrids.</title>
        <authorList>
            <person name="Yacoub M.N."/>
            <person name="Stajich J.E."/>
            <person name="James T.Y."/>
        </authorList>
    </citation>
    <scope>NUCLEOTIDE SEQUENCE [LARGE SCALE GENOMIC DNA]</scope>
    <source>
        <strain evidence="2 3">JEL0888</strain>
    </source>
</reference>
<dbReference type="PANTHER" id="PTHR21847">
    <property type="entry name" value="EF-HAND CALCIUM-BINDING DOMAIN-CONTAINING PROTEIN 10"/>
    <property type="match status" value="1"/>
</dbReference>
<dbReference type="InterPro" id="IPR056587">
    <property type="entry name" value="EF_EFCAB10_C"/>
</dbReference>
<protein>
    <recommendedName>
        <fullName evidence="1">EFCAB10 C-terminal EF-hand domain-containing protein</fullName>
    </recommendedName>
</protein>
<organism evidence="2 3">
    <name type="scientific">Polyrhizophydium stewartii</name>
    <dbReference type="NCBI Taxonomy" id="2732419"/>
    <lineage>
        <taxon>Eukaryota</taxon>
        <taxon>Fungi</taxon>
        <taxon>Fungi incertae sedis</taxon>
        <taxon>Chytridiomycota</taxon>
        <taxon>Chytridiomycota incertae sedis</taxon>
        <taxon>Chytridiomycetes</taxon>
        <taxon>Rhizophydiales</taxon>
        <taxon>Rhizophydiales incertae sedis</taxon>
        <taxon>Polyrhizophydium</taxon>
    </lineage>
</organism>
<sequence>MSTPAAPQPLAQGQMQAQAQAAAQMQAAAAAAAAGARLGALPAAVQRSEQFEEARAYMERHRIHDAVLQLAAAVLIDRPQNPREFMVRRLEGMRVARARAQNHVLFSRDNLVALFKIFDVTGRGYITIDQYKEGACRPMATLGASKYNPKPLGYGVNRINVDSFADEAMTALRKL</sequence>
<dbReference type="Pfam" id="PF24548">
    <property type="entry name" value="EF_EFCAB10_C"/>
    <property type="match status" value="1"/>
</dbReference>
<comment type="caution">
    <text evidence="2">The sequence shown here is derived from an EMBL/GenBank/DDBJ whole genome shotgun (WGS) entry which is preliminary data.</text>
</comment>
<dbReference type="InterPro" id="IPR049760">
    <property type="entry name" value="DD_EFCAB10"/>
</dbReference>
<dbReference type="InterPro" id="IPR039879">
    <property type="entry name" value="EFC10"/>
</dbReference>
<evidence type="ECO:0000313" key="2">
    <source>
        <dbReference type="EMBL" id="KAL2920021.1"/>
    </source>
</evidence>
<accession>A0ABR4NKH0</accession>
<proteinExistence type="predicted"/>
<dbReference type="CDD" id="cd22976">
    <property type="entry name" value="DD_EFCAB10"/>
    <property type="match status" value="1"/>
</dbReference>
<evidence type="ECO:0000313" key="3">
    <source>
        <dbReference type="Proteomes" id="UP001527925"/>
    </source>
</evidence>
<gene>
    <name evidence="2" type="ORF">HK105_200087</name>
</gene>
<dbReference type="Proteomes" id="UP001527925">
    <property type="component" value="Unassembled WGS sequence"/>
</dbReference>
<name>A0ABR4NKH0_9FUNG</name>